<dbReference type="InterPro" id="IPR006311">
    <property type="entry name" value="TAT_signal"/>
</dbReference>
<protein>
    <recommendedName>
        <fullName evidence="3">Secreted protein</fullName>
    </recommendedName>
</protein>
<proteinExistence type="predicted"/>
<evidence type="ECO:0000313" key="2">
    <source>
        <dbReference type="Proteomes" id="UP000093071"/>
    </source>
</evidence>
<dbReference type="PROSITE" id="PS51318">
    <property type="entry name" value="TAT"/>
    <property type="match status" value="1"/>
</dbReference>
<dbReference type="InterPro" id="IPR008928">
    <property type="entry name" value="6-hairpin_glycosidase_sf"/>
</dbReference>
<dbReference type="PATRIC" id="fig|1261556.5.peg.2653"/>
<organism evidence="1 2">
    <name type="scientific">Xanthomonas translucens pv. translucens DSM 18974</name>
    <dbReference type="NCBI Taxonomy" id="1261556"/>
    <lineage>
        <taxon>Bacteria</taxon>
        <taxon>Pseudomonadati</taxon>
        <taxon>Pseudomonadota</taxon>
        <taxon>Gammaproteobacteria</taxon>
        <taxon>Lysobacterales</taxon>
        <taxon>Lysobacteraceae</taxon>
        <taxon>Xanthomonas</taxon>
        <taxon>Xanthomonas translucens group</taxon>
    </lineage>
</organism>
<dbReference type="RefSeq" id="WP_267474753.1">
    <property type="nucleotide sequence ID" value="NZ_LT604072.1"/>
</dbReference>
<dbReference type="Proteomes" id="UP000093071">
    <property type="component" value="Chromosome I"/>
</dbReference>
<dbReference type="InterPro" id="IPR012341">
    <property type="entry name" value="6hp_glycosidase-like_sf"/>
</dbReference>
<dbReference type="SUPFAM" id="SSF48208">
    <property type="entry name" value="Six-hairpin glycosidases"/>
    <property type="match status" value="1"/>
</dbReference>
<name>A0A1C3TPY6_XANCT</name>
<evidence type="ECO:0000313" key="1">
    <source>
        <dbReference type="EMBL" id="SCB05277.1"/>
    </source>
</evidence>
<dbReference type="AlphaFoldDB" id="A0A1C3TPY6"/>
<accession>A0A1C3TPY6</accession>
<evidence type="ECO:0008006" key="3">
    <source>
        <dbReference type="Google" id="ProtNLM"/>
    </source>
</evidence>
<gene>
    <name evidence="1" type="ORF">BN444_00802</name>
</gene>
<dbReference type="EMBL" id="LT604072">
    <property type="protein sequence ID" value="SCB05277.1"/>
    <property type="molecule type" value="Genomic_DNA"/>
</dbReference>
<dbReference type="GO" id="GO:0005975">
    <property type="term" value="P:carbohydrate metabolic process"/>
    <property type="evidence" value="ECO:0007669"/>
    <property type="project" value="InterPro"/>
</dbReference>
<sequence length="805" mass="87766">MDRRDFLRQGLAVGAVAGVDALAGGIAAPAKAAPPAPAAPRLQPLAADALAGHTLQCRFTEAGAQWQVYEDLRSADGDLTLLGPGGALVLGKRTEAVYPSAQAPYFGMQLAEVAMAEADLLADRLLRDGDPRADEVRDAAPPPASQLDPKDYNGRLPWTTFVGTRECADTMPVYPDGRTRCYRALHTFPELGKAELVARRHEGLIGGWMPAVRKVVPAGEGRYYDVLLFADVLATDRFIVQTWHRSALVEHGQVTKVVYGYSYPDYPPRRGPRSAEDFYRGLLAFAGYWQGLLADTVQAQLPDASWSDMARFAFARELVVRPGGTYPKYGAVDRDYYGNEYDGFQDTFTSSLYANLEWGRFAQAAAVLDGYFSDFVQDDGMVNMRGAETGQFGLTLSLLARYLHYTGDAALLRKHRGKIAATAQILLELHNASLQLPAKAPGHGLIHGWNESDACLFPDPTLWWKPYYANSALAIRGWQDIAAVWTAIAGPGAQAAAAQWRRRAQQLTAQLHKTLRSNIRRDLTPAYIGPLPGVKLTFRQSLQQESPSEQGWPHRAYAELLQADVLPADLAHLVIDCVRGHGGTSLGVVGNIAPPTPEGRDLLGFISYGYAQQLLRLDRIEEYLLFLYAHRYHVHTRGSWTAGEVSGITGGMPLFCIPAQMTIPLLLRWMLVFEDSAGEALFLARALPRDWLGSGEPIAIAAAPTRWGAVSLSLRGDPVRKRIDGTLTLPAQAPAQTWLTLRVPAGTQLREVLIDGHAVALSGPRKERVQVPAGAADDDFSCLRLSGEKVGNIPSGIAKCEIPHV</sequence>
<reference evidence="2" key="1">
    <citation type="submission" date="2016-07" db="EMBL/GenBank/DDBJ databases">
        <authorList>
            <person name="Jaenicke Sebastian"/>
        </authorList>
    </citation>
    <scope>NUCLEOTIDE SEQUENCE [LARGE SCALE GENOMIC DNA]</scope>
</reference>
<dbReference type="Gene3D" id="1.50.10.10">
    <property type="match status" value="1"/>
</dbReference>